<feature type="domain" description="Macro" evidence="1">
    <location>
        <begin position="1"/>
        <end position="175"/>
    </location>
</feature>
<dbReference type="Gene3D" id="3.40.220.10">
    <property type="entry name" value="Leucine Aminopeptidase, subunit E, domain 1"/>
    <property type="match status" value="1"/>
</dbReference>
<evidence type="ECO:0000259" key="1">
    <source>
        <dbReference type="PROSITE" id="PS51154"/>
    </source>
</evidence>
<keyword evidence="3" id="KW-1185">Reference proteome</keyword>
<dbReference type="CDD" id="cd02908">
    <property type="entry name" value="Macro_OAADPr_deacetylase"/>
    <property type="match status" value="1"/>
</dbReference>
<dbReference type="SMART" id="SM00506">
    <property type="entry name" value="A1pp"/>
    <property type="match status" value="1"/>
</dbReference>
<dbReference type="InterPro" id="IPR043472">
    <property type="entry name" value="Macro_dom-like"/>
</dbReference>
<proteinExistence type="predicted"/>
<evidence type="ECO:0000313" key="2">
    <source>
        <dbReference type="EMBL" id="MFA9462024.1"/>
    </source>
</evidence>
<dbReference type="PROSITE" id="PS51154">
    <property type="entry name" value="MACRO"/>
    <property type="match status" value="1"/>
</dbReference>
<dbReference type="SUPFAM" id="SSF52949">
    <property type="entry name" value="Macro domain-like"/>
    <property type="match status" value="1"/>
</dbReference>
<dbReference type="RefSeq" id="WP_373656812.1">
    <property type="nucleotide sequence ID" value="NZ_JBGUAW010000010.1"/>
</dbReference>
<protein>
    <submittedName>
        <fullName evidence="2">Macro domain-containing protein</fullName>
    </submittedName>
</protein>
<evidence type="ECO:0000313" key="3">
    <source>
        <dbReference type="Proteomes" id="UP001575181"/>
    </source>
</evidence>
<reference evidence="2 3" key="1">
    <citation type="submission" date="2024-08" db="EMBL/GenBank/DDBJ databases">
        <title>Whole-genome sequencing of halo(alkali)philic microorganisms from hypersaline lakes.</title>
        <authorList>
            <person name="Sorokin D.Y."/>
            <person name="Merkel A.Y."/>
            <person name="Messina E."/>
            <person name="Yakimov M."/>
        </authorList>
    </citation>
    <scope>NUCLEOTIDE SEQUENCE [LARGE SCALE GENOMIC DNA]</scope>
    <source>
        <strain evidence="2 3">Cl-TMA</strain>
    </source>
</reference>
<dbReference type="Pfam" id="PF01661">
    <property type="entry name" value="Macro"/>
    <property type="match status" value="1"/>
</dbReference>
<dbReference type="Proteomes" id="UP001575181">
    <property type="component" value="Unassembled WGS sequence"/>
</dbReference>
<dbReference type="PANTHER" id="PTHR11106:SF27">
    <property type="entry name" value="MACRO DOMAIN-CONTAINING PROTEIN"/>
    <property type="match status" value="1"/>
</dbReference>
<dbReference type="EMBL" id="JBGUAW010000010">
    <property type="protein sequence ID" value="MFA9462024.1"/>
    <property type="molecule type" value="Genomic_DNA"/>
</dbReference>
<gene>
    <name evidence="2" type="ORF">ACERLL_14460</name>
</gene>
<organism evidence="2 3">
    <name type="scientific">Thiohalorhabdus methylotrophus</name>
    <dbReference type="NCBI Taxonomy" id="3242694"/>
    <lineage>
        <taxon>Bacteria</taxon>
        <taxon>Pseudomonadati</taxon>
        <taxon>Pseudomonadota</taxon>
        <taxon>Gammaproteobacteria</taxon>
        <taxon>Thiohalorhabdales</taxon>
        <taxon>Thiohalorhabdaceae</taxon>
        <taxon>Thiohalorhabdus</taxon>
    </lineage>
</organism>
<comment type="caution">
    <text evidence="2">The sequence shown here is derived from an EMBL/GenBank/DDBJ whole genome shotgun (WGS) entry which is preliminary data.</text>
</comment>
<dbReference type="PANTHER" id="PTHR11106">
    <property type="entry name" value="GANGLIOSIDE INDUCED DIFFERENTIATION ASSOCIATED PROTEIN 2-RELATED"/>
    <property type="match status" value="1"/>
</dbReference>
<name>A0ABV4TZJ7_9GAMM</name>
<accession>A0ABV4TZJ7</accession>
<dbReference type="InterPro" id="IPR002589">
    <property type="entry name" value="Macro_dom"/>
</dbReference>
<sequence length="187" mass="19764">MRSWYQDWCLEIERGDITAQETEAVVNAANRELAPGGGVAGAIHRAAGPGLWEECKGLGGCATGEAKITGGHALPARYVVHTVGPVYDNEPNPADLLARSYRNSLFVADENGAGSVAFPALSTGAFGYPMGEAAEIAVRTLMKTLPALQSVRLTRLVLRGAREHQVHMDAARRIAAELGWAVAEEGG</sequence>